<organism evidence="3 4">
    <name type="scientific">Cymbomonas tetramitiformis</name>
    <dbReference type="NCBI Taxonomy" id="36881"/>
    <lineage>
        <taxon>Eukaryota</taxon>
        <taxon>Viridiplantae</taxon>
        <taxon>Chlorophyta</taxon>
        <taxon>Pyramimonadophyceae</taxon>
        <taxon>Pyramimonadales</taxon>
        <taxon>Pyramimonadaceae</taxon>
        <taxon>Cymbomonas</taxon>
    </lineage>
</organism>
<dbReference type="PANTHER" id="PTHR32026">
    <property type="entry name" value="METHYLTRANSFERASE-LIKE PROTEIN 24"/>
    <property type="match status" value="1"/>
</dbReference>
<dbReference type="AlphaFoldDB" id="A0AAE0C1W2"/>
<proteinExistence type="predicted"/>
<accession>A0AAE0C1W2</accession>
<name>A0AAE0C1W2_9CHLO</name>
<reference evidence="3 4" key="1">
    <citation type="journal article" date="2015" name="Genome Biol. Evol.">
        <title>Comparative Genomics of a Bacterivorous Green Alga Reveals Evolutionary Causalities and Consequences of Phago-Mixotrophic Mode of Nutrition.</title>
        <authorList>
            <person name="Burns J.A."/>
            <person name="Paasch A."/>
            <person name="Narechania A."/>
            <person name="Kim E."/>
        </authorList>
    </citation>
    <scope>NUCLEOTIDE SEQUENCE [LARGE SCALE GENOMIC DNA]</scope>
    <source>
        <strain evidence="3 4">PLY_AMNH</strain>
    </source>
</reference>
<evidence type="ECO:0000259" key="2">
    <source>
        <dbReference type="Pfam" id="PF13383"/>
    </source>
</evidence>
<gene>
    <name evidence="3" type="ORF">CYMTET_43614</name>
</gene>
<dbReference type="Pfam" id="PF13383">
    <property type="entry name" value="Methyltransf_22"/>
    <property type="match status" value="1"/>
</dbReference>
<sequence length="336" mass="37437">MILCAQGFQLSPKFFVIAFSVLCLRNHVDSAVHNFTEETDFFKHLEPAFGRTDGWKVAPPTCSYPSDDLNLLAGENRTNLKTQVLRESLGFLRGELSWKQRRNTHYWQLSRQSHSYDIKGKAYFQRNWEPSISCEQEARIGIMGDGGKWVCNPANIPKDKCILYSFGSNLEFSFEVGIHEQLGCEIHTFDPTVAKHRVDAVKPEYVNYHYYGLGRDSTVVPRVGQPPEPTWCFGGWYGTRYAKGTKVAEAIDDELEAAKSDEEDSGRKYVGKSTGTEANTLVRAANTPGSSTYTNITHVGAAGCRAIDTHVDSSTTGGQTEGRERSVWGGAGETRK</sequence>
<dbReference type="InterPro" id="IPR026913">
    <property type="entry name" value="METTL24"/>
</dbReference>
<evidence type="ECO:0000313" key="3">
    <source>
        <dbReference type="EMBL" id="KAK3246866.1"/>
    </source>
</evidence>
<comment type="caution">
    <text evidence="3">The sequence shown here is derived from an EMBL/GenBank/DDBJ whole genome shotgun (WGS) entry which is preliminary data.</text>
</comment>
<dbReference type="EMBL" id="LGRX02029406">
    <property type="protein sequence ID" value="KAK3246866.1"/>
    <property type="molecule type" value="Genomic_DNA"/>
</dbReference>
<protein>
    <recommendedName>
        <fullName evidence="2">Methyltransferase domain-containing protein</fullName>
    </recommendedName>
</protein>
<dbReference type="Proteomes" id="UP001190700">
    <property type="component" value="Unassembled WGS sequence"/>
</dbReference>
<dbReference type="InterPro" id="IPR025714">
    <property type="entry name" value="Methyltranfer_dom"/>
</dbReference>
<keyword evidence="4" id="KW-1185">Reference proteome</keyword>
<feature type="region of interest" description="Disordered" evidence="1">
    <location>
        <begin position="310"/>
        <end position="336"/>
    </location>
</feature>
<feature type="domain" description="Methyltransferase" evidence="2">
    <location>
        <begin position="98"/>
        <end position="217"/>
    </location>
</feature>
<evidence type="ECO:0000313" key="4">
    <source>
        <dbReference type="Proteomes" id="UP001190700"/>
    </source>
</evidence>
<evidence type="ECO:0000256" key="1">
    <source>
        <dbReference type="SAM" id="MobiDB-lite"/>
    </source>
</evidence>